<dbReference type="AlphaFoldDB" id="A0A0D2N0X4"/>
<proteinExistence type="predicted"/>
<accession>A0A0D2N0X4</accession>
<dbReference type="OrthoDB" id="545569at2759"/>
<dbReference type="RefSeq" id="XP_013898990.1">
    <property type="nucleotide sequence ID" value="XM_014043536.1"/>
</dbReference>
<evidence type="ECO:0000313" key="1">
    <source>
        <dbReference type="EMBL" id="KIY99970.1"/>
    </source>
</evidence>
<reference evidence="1 2" key="1">
    <citation type="journal article" date="2013" name="BMC Genomics">
        <title>Reconstruction of the lipid metabolism for the microalga Monoraphidium neglectum from its genome sequence reveals characteristics suitable for biofuel production.</title>
        <authorList>
            <person name="Bogen C."/>
            <person name="Al-Dilaimi A."/>
            <person name="Albersmeier A."/>
            <person name="Wichmann J."/>
            <person name="Grundmann M."/>
            <person name="Rupp O."/>
            <person name="Lauersen K.J."/>
            <person name="Blifernez-Klassen O."/>
            <person name="Kalinowski J."/>
            <person name="Goesmann A."/>
            <person name="Mussgnug J.H."/>
            <person name="Kruse O."/>
        </authorList>
    </citation>
    <scope>NUCLEOTIDE SEQUENCE [LARGE SCALE GENOMIC DNA]</scope>
    <source>
        <strain evidence="1 2">SAG 48.87</strain>
    </source>
</reference>
<evidence type="ECO:0000313" key="2">
    <source>
        <dbReference type="Proteomes" id="UP000054498"/>
    </source>
</evidence>
<organism evidence="1 2">
    <name type="scientific">Monoraphidium neglectum</name>
    <dbReference type="NCBI Taxonomy" id="145388"/>
    <lineage>
        <taxon>Eukaryota</taxon>
        <taxon>Viridiplantae</taxon>
        <taxon>Chlorophyta</taxon>
        <taxon>core chlorophytes</taxon>
        <taxon>Chlorophyceae</taxon>
        <taxon>CS clade</taxon>
        <taxon>Sphaeropleales</taxon>
        <taxon>Selenastraceae</taxon>
        <taxon>Monoraphidium</taxon>
    </lineage>
</organism>
<dbReference type="EMBL" id="KK101690">
    <property type="protein sequence ID" value="KIY99970.1"/>
    <property type="molecule type" value="Genomic_DNA"/>
</dbReference>
<dbReference type="Proteomes" id="UP000054498">
    <property type="component" value="Unassembled WGS sequence"/>
</dbReference>
<dbReference type="KEGG" id="mng:MNEG_7989"/>
<protein>
    <submittedName>
        <fullName evidence="1">Uncharacterized protein</fullName>
    </submittedName>
</protein>
<sequence>MSGMMPQPLVALPAELAAVPAETLQQGDAQPGLYGTIPDLLLVQLLRSARIHLRNAGLPPRRRRHTDCSTPNSAAQGFLFNYTNAALSELGVPAAAIPAGRIAAAVTAVCSRMIGLGAPAPRAGASPAVAAAAQQLLATRGGGAPATPVDARLEWKHSCLHWGCNLEDCQLCKNNALKVCDEASVFDGQYWVRDDGKGGQVVRAKCGADVFVQAVDRASNTAVYVPDVKIKLYVISGTAAVPSMYEDPAALFLDDEGNPLVSVSGATPEADGGIPLDATQDERLGPVARIPEIQFLNKNSKFKVDGRTFKAFRLLARAVRRDPSSGIDLPLTQLESEPFKVTTKKGYDGCRKAEYLYAKEVMTDKTFASLGETTINNLKLTFDGCETVEDLLGLVKRAEEDPKVEGALRDVLNMSRDAAKWKNLTRILQDKCARVV</sequence>
<name>A0A0D2N0X4_9CHLO</name>
<gene>
    <name evidence="1" type="ORF">MNEG_7989</name>
</gene>
<dbReference type="STRING" id="145388.A0A0D2N0X4"/>
<dbReference type="GeneID" id="25740865"/>
<keyword evidence="2" id="KW-1185">Reference proteome</keyword>